<organism evidence="6 7">
    <name type="scientific">Galendromus occidentalis</name>
    <name type="common">western predatory mite</name>
    <dbReference type="NCBI Taxonomy" id="34638"/>
    <lineage>
        <taxon>Eukaryota</taxon>
        <taxon>Metazoa</taxon>
        <taxon>Ecdysozoa</taxon>
        <taxon>Arthropoda</taxon>
        <taxon>Chelicerata</taxon>
        <taxon>Arachnida</taxon>
        <taxon>Acari</taxon>
        <taxon>Parasitiformes</taxon>
        <taxon>Mesostigmata</taxon>
        <taxon>Gamasina</taxon>
        <taxon>Phytoseioidea</taxon>
        <taxon>Phytoseiidae</taxon>
        <taxon>Typhlodrominae</taxon>
        <taxon>Galendromus</taxon>
    </lineage>
</organism>
<dbReference type="GeneID" id="114828268"/>
<keyword evidence="2" id="KW-0677">Repeat</keyword>
<sequence>MRLPIPLDPSDALTDVENPAPPERIHIPLEDRLLDGCVLSEEDLRAATNDVILHCIEGEIVRTKSILVRNMSLYFRTCYRWDEGRSARGDFDARVTTYPTLRAVANFFETGNLELRLQNIQQLYMAIHYLEVPHLLEACRDYLESHLPETAVIALHLACFYEDMEELEELAASSLAENVDKYKSLLFRLPGQFMAAVISQDNLKVRSEDEVLGLLTEWKKRRRRAKKEISKVLEFVRYPHLTPAGLEKAYVEFSGLIKSASASSCRNGALQQVPVEQLTRRRFYSDHIHLIWSETPGPPCELNGGLDSRVEFKTSCLRCSPDGIISHKTLHDIPELRSGNERFEFVTVMNSLHMLTHSNRLNEIVVYKQEQDYDWDWQCDIARDILLEEFCACAYEGKIVFTMFTGYGDNIRCIEVDTLSSDGDPRILDLRQPPNTYYSALQMSLHDDWLIYLRVDKVQLSSTKREDFRELCLESYGTPRGLNPATRFASYIRCDNYLYIYKDVLTVSPTFRRVRGLFDQVLKMNVNTQTIEKTIDVRKPLYSKFKDLGRSKVRMDKSHVRRTFVSGSKLLVALQEDDSDHCRLVQMDEDEDEFPILADVRVSDPQRSYHRRLEYVVPIHVHHCDHTTVLNEYCRNLRHPQYHDVLERLAYYL</sequence>
<dbReference type="PANTHER" id="PTHR24412">
    <property type="entry name" value="KELCH PROTEIN"/>
    <property type="match status" value="1"/>
</dbReference>
<dbReference type="InterPro" id="IPR011333">
    <property type="entry name" value="SKP1/BTB/POZ_sf"/>
</dbReference>
<evidence type="ECO:0000256" key="2">
    <source>
        <dbReference type="ARBA" id="ARBA00022737"/>
    </source>
</evidence>
<dbReference type="Pfam" id="PF07707">
    <property type="entry name" value="BACK"/>
    <property type="match status" value="1"/>
</dbReference>
<keyword evidence="1" id="KW-0880">Kelch repeat</keyword>
<dbReference type="PANTHER" id="PTHR24412:SF489">
    <property type="entry name" value="RING FINGER DOMAIN AND KELCH REPEAT-CONTAINING PROTEIN DDB_G0271372"/>
    <property type="match status" value="1"/>
</dbReference>
<dbReference type="Proteomes" id="UP000694867">
    <property type="component" value="Unplaced"/>
</dbReference>
<dbReference type="SUPFAM" id="SSF54695">
    <property type="entry name" value="POZ domain"/>
    <property type="match status" value="1"/>
</dbReference>
<feature type="domain" description="BACK" evidence="5">
    <location>
        <begin position="154"/>
        <end position="251"/>
    </location>
</feature>
<name>A0AAJ7SF91_9ACAR</name>
<protein>
    <submittedName>
        <fullName evidence="7">Uncharacterized protein LOC114828268</fullName>
    </submittedName>
</protein>
<evidence type="ECO:0000259" key="5">
    <source>
        <dbReference type="SMART" id="SM00875"/>
    </source>
</evidence>
<dbReference type="Gene3D" id="3.30.710.10">
    <property type="entry name" value="Potassium Channel Kv1.1, Chain A"/>
    <property type="match status" value="1"/>
</dbReference>
<feature type="region of interest" description="Disordered" evidence="4">
    <location>
        <begin position="1"/>
        <end position="21"/>
    </location>
</feature>
<dbReference type="InterPro" id="IPR000210">
    <property type="entry name" value="BTB/POZ_dom"/>
</dbReference>
<evidence type="ECO:0000313" key="6">
    <source>
        <dbReference type="Proteomes" id="UP000694867"/>
    </source>
</evidence>
<dbReference type="Pfam" id="PF00651">
    <property type="entry name" value="BTB"/>
    <property type="match status" value="1"/>
</dbReference>
<proteinExistence type="predicted"/>
<dbReference type="RefSeq" id="XP_028967549.1">
    <property type="nucleotide sequence ID" value="XM_029111716.1"/>
</dbReference>
<gene>
    <name evidence="7" type="primary">LOC114828268</name>
</gene>
<dbReference type="Gene3D" id="1.25.40.420">
    <property type="match status" value="1"/>
</dbReference>
<keyword evidence="6" id="KW-1185">Reference proteome</keyword>
<dbReference type="InterPro" id="IPR011705">
    <property type="entry name" value="BACK"/>
</dbReference>
<dbReference type="AlphaFoldDB" id="A0AAJ7SF91"/>
<reference evidence="7" key="1">
    <citation type="submission" date="2025-08" db="UniProtKB">
        <authorList>
            <consortium name="RefSeq"/>
        </authorList>
    </citation>
    <scope>IDENTIFICATION</scope>
</reference>
<evidence type="ECO:0000313" key="7">
    <source>
        <dbReference type="RefSeq" id="XP_028967549.1"/>
    </source>
</evidence>
<evidence type="ECO:0000256" key="4">
    <source>
        <dbReference type="SAM" id="MobiDB-lite"/>
    </source>
</evidence>
<dbReference type="KEGG" id="goe:114828268"/>
<evidence type="ECO:0000256" key="1">
    <source>
        <dbReference type="ARBA" id="ARBA00022441"/>
    </source>
</evidence>
<keyword evidence="3" id="KW-0009">Actin-binding</keyword>
<evidence type="ECO:0000256" key="3">
    <source>
        <dbReference type="ARBA" id="ARBA00023203"/>
    </source>
</evidence>
<dbReference type="SMART" id="SM00875">
    <property type="entry name" value="BACK"/>
    <property type="match status" value="1"/>
</dbReference>
<accession>A0AAJ7SF91</accession>